<accession>A0A2S7IM18</accession>
<feature type="transmembrane region" description="Helical" evidence="4">
    <location>
        <begin position="258"/>
        <end position="279"/>
    </location>
</feature>
<protein>
    <submittedName>
        <fullName evidence="6">MFS transporter</fullName>
    </submittedName>
</protein>
<feature type="transmembrane region" description="Helical" evidence="4">
    <location>
        <begin position="313"/>
        <end position="340"/>
    </location>
</feature>
<keyword evidence="3 4" id="KW-0472">Membrane</keyword>
<dbReference type="InterPro" id="IPR020846">
    <property type="entry name" value="MFS_dom"/>
</dbReference>
<evidence type="ECO:0000313" key="7">
    <source>
        <dbReference type="Proteomes" id="UP000239590"/>
    </source>
</evidence>
<evidence type="ECO:0000256" key="3">
    <source>
        <dbReference type="ARBA" id="ARBA00023136"/>
    </source>
</evidence>
<comment type="caution">
    <text evidence="6">The sequence shown here is derived from an EMBL/GenBank/DDBJ whole genome shotgun (WGS) entry which is preliminary data.</text>
</comment>
<dbReference type="GO" id="GO:0022857">
    <property type="term" value="F:transmembrane transporter activity"/>
    <property type="evidence" value="ECO:0007669"/>
    <property type="project" value="InterPro"/>
</dbReference>
<feature type="transmembrane region" description="Helical" evidence="4">
    <location>
        <begin position="224"/>
        <end position="246"/>
    </location>
</feature>
<evidence type="ECO:0000259" key="5">
    <source>
        <dbReference type="PROSITE" id="PS50850"/>
    </source>
</evidence>
<proteinExistence type="predicted"/>
<dbReference type="Pfam" id="PF07690">
    <property type="entry name" value="MFS_1"/>
    <property type="match status" value="1"/>
</dbReference>
<feature type="transmembrane region" description="Helical" evidence="4">
    <location>
        <begin position="52"/>
        <end position="74"/>
    </location>
</feature>
<evidence type="ECO:0000256" key="1">
    <source>
        <dbReference type="ARBA" id="ARBA00022692"/>
    </source>
</evidence>
<keyword evidence="1 4" id="KW-0812">Transmembrane</keyword>
<dbReference type="Proteomes" id="UP000239590">
    <property type="component" value="Unassembled WGS sequence"/>
</dbReference>
<feature type="transmembrane region" description="Helical" evidence="4">
    <location>
        <begin position="291"/>
        <end position="307"/>
    </location>
</feature>
<name>A0A2S7IM18_9BACT</name>
<organism evidence="6 7">
    <name type="scientific">Siphonobacter curvatus</name>
    <dbReference type="NCBI Taxonomy" id="2094562"/>
    <lineage>
        <taxon>Bacteria</taxon>
        <taxon>Pseudomonadati</taxon>
        <taxon>Bacteroidota</taxon>
        <taxon>Cytophagia</taxon>
        <taxon>Cytophagales</taxon>
        <taxon>Cytophagaceae</taxon>
        <taxon>Siphonobacter</taxon>
    </lineage>
</organism>
<feature type="transmembrane region" description="Helical" evidence="4">
    <location>
        <begin position="352"/>
        <end position="373"/>
    </location>
</feature>
<dbReference type="RefSeq" id="WP_104709951.1">
    <property type="nucleotide sequence ID" value="NZ_PTRA01000001.1"/>
</dbReference>
<keyword evidence="7" id="KW-1185">Reference proteome</keyword>
<dbReference type="InterPro" id="IPR036259">
    <property type="entry name" value="MFS_trans_sf"/>
</dbReference>
<dbReference type="PROSITE" id="PS50850">
    <property type="entry name" value="MFS"/>
    <property type="match status" value="1"/>
</dbReference>
<keyword evidence="2 4" id="KW-1133">Transmembrane helix</keyword>
<evidence type="ECO:0000256" key="4">
    <source>
        <dbReference type="SAM" id="Phobius"/>
    </source>
</evidence>
<feature type="transmembrane region" description="Helical" evidence="4">
    <location>
        <begin position="86"/>
        <end position="107"/>
    </location>
</feature>
<dbReference type="Gene3D" id="1.20.1250.20">
    <property type="entry name" value="MFS general substrate transporter like domains"/>
    <property type="match status" value="2"/>
</dbReference>
<dbReference type="OrthoDB" id="9812574at2"/>
<dbReference type="AlphaFoldDB" id="A0A2S7IM18"/>
<feature type="transmembrane region" description="Helical" evidence="4">
    <location>
        <begin position="113"/>
        <end position="135"/>
    </location>
</feature>
<evidence type="ECO:0000313" key="6">
    <source>
        <dbReference type="EMBL" id="PQA58774.1"/>
    </source>
</evidence>
<feature type="transmembrane region" description="Helical" evidence="4">
    <location>
        <begin position="147"/>
        <end position="166"/>
    </location>
</feature>
<evidence type="ECO:0000256" key="2">
    <source>
        <dbReference type="ARBA" id="ARBA00022989"/>
    </source>
</evidence>
<feature type="domain" description="Major facilitator superfamily (MFS) profile" evidence="5">
    <location>
        <begin position="1"/>
        <end position="404"/>
    </location>
</feature>
<dbReference type="PANTHER" id="PTHR23539">
    <property type="entry name" value="MFS TRANSPORTER"/>
    <property type="match status" value="1"/>
</dbReference>
<reference evidence="7" key="1">
    <citation type="submission" date="2018-02" db="EMBL/GenBank/DDBJ databases">
        <title>Genome sequencing of Solimonas sp. HR-BB.</title>
        <authorList>
            <person name="Lee Y."/>
            <person name="Jeon C.O."/>
        </authorList>
    </citation>
    <scope>NUCLEOTIDE SEQUENCE [LARGE SCALE GENOMIC DNA]</scope>
    <source>
        <strain evidence="7">HR-U</strain>
    </source>
</reference>
<gene>
    <name evidence="6" type="ORF">C5O19_03675</name>
</gene>
<dbReference type="PANTHER" id="PTHR23539:SF1">
    <property type="entry name" value="MAJOR FACILITATOR SUPERFAMILY (MFS) PROFILE DOMAIN-CONTAINING PROTEIN"/>
    <property type="match status" value="1"/>
</dbReference>
<dbReference type="EMBL" id="PTRA01000001">
    <property type="protein sequence ID" value="PQA58774.1"/>
    <property type="molecule type" value="Genomic_DNA"/>
</dbReference>
<dbReference type="InterPro" id="IPR011701">
    <property type="entry name" value="MFS"/>
</dbReference>
<feature type="transmembrane region" description="Helical" evidence="4">
    <location>
        <begin position="379"/>
        <end position="400"/>
    </location>
</feature>
<dbReference type="SUPFAM" id="SSF103473">
    <property type="entry name" value="MFS general substrate transporter"/>
    <property type="match status" value="1"/>
</dbReference>
<sequence length="411" mass="43524">MVSTSSVVPQPSRQSLSALDKANFLLADVRDGMGPYLAIYLMVTLRWQPQDIGIAMSVMGITTVVMQTPAGILVDRTTRKKLFTVLASLLMAVAALLTITVPTYPVIMAGQALMGISAAWFGPAVAAITLGLVGHQALDARIGRNETFNHAGNVIAALLAGLIGHFLSSKGIFVLLAVMSLLSSISIWQIKDGEINHELARGSGESDHKTDESPWRSLLRRPSLLLFALACVLFHFANAAMLPLLGQRLSLKAQAGEASVYMSACIVVAQIVMIPVSAWVGKHASKGRKRILLVAFLVLPIRGVLYTLTNDEILLVCIQVLDGIGAGIFGVLSILIVSDLTKGTGLFNTTQGAIATAVGLGASLSNAFAGFLLQRSNFQTVFLVLASIALVALLLVWWGVPETKAAEASAQ</sequence>